<accession>A0A6B8KFF4</accession>
<proteinExistence type="predicted"/>
<feature type="transmembrane region" description="Helical" evidence="1">
    <location>
        <begin position="10"/>
        <end position="28"/>
    </location>
</feature>
<feature type="transmembrane region" description="Helical" evidence="1">
    <location>
        <begin position="44"/>
        <end position="62"/>
    </location>
</feature>
<feature type="transmembrane region" description="Helical" evidence="1">
    <location>
        <begin position="69"/>
        <end position="88"/>
    </location>
</feature>
<keyword evidence="3" id="KW-1185">Reference proteome</keyword>
<dbReference type="Proteomes" id="UP000309061">
    <property type="component" value="Chromosome"/>
</dbReference>
<sequence>MIERHWNADLLAKVFGGIFIVVGILGFFDNPVVSSTGLFHVNDAHNWLHIVTGLLFLAGAYMRTPVMTIRAIAVLYVVITIIGFAWRGPMLFDAIAMNMADNWLHAAVAAILLLVGFLAPAEERLGHARM</sequence>
<protein>
    <submittedName>
        <fullName evidence="2">DUF4383 domain-containing protein</fullName>
    </submittedName>
</protein>
<dbReference type="KEGG" id="mhey:H2LOC_012440"/>
<keyword evidence="1" id="KW-0812">Transmembrane</keyword>
<dbReference type="OrthoDB" id="572373at2"/>
<dbReference type="EMBL" id="CP046052">
    <property type="protein sequence ID" value="QGM46437.1"/>
    <property type="molecule type" value="Genomic_DNA"/>
</dbReference>
<dbReference type="Pfam" id="PF14325">
    <property type="entry name" value="DUF4383"/>
    <property type="match status" value="1"/>
</dbReference>
<dbReference type="AlphaFoldDB" id="A0A6B8KFF4"/>
<evidence type="ECO:0000313" key="3">
    <source>
        <dbReference type="Proteomes" id="UP000309061"/>
    </source>
</evidence>
<evidence type="ECO:0000313" key="2">
    <source>
        <dbReference type="EMBL" id="QGM46437.1"/>
    </source>
</evidence>
<feature type="transmembrane region" description="Helical" evidence="1">
    <location>
        <begin position="103"/>
        <end position="121"/>
    </location>
</feature>
<reference evidence="2 3" key="1">
    <citation type="submission" date="2019-11" db="EMBL/GenBank/DDBJ databases">
        <title>The genome sequence of Methylocystis heyeri.</title>
        <authorList>
            <person name="Oshkin I.Y."/>
            <person name="Miroshnikov K."/>
            <person name="Dedysh S.N."/>
        </authorList>
    </citation>
    <scope>NUCLEOTIDE SEQUENCE [LARGE SCALE GENOMIC DNA]</scope>
    <source>
        <strain evidence="2 3">H2</strain>
    </source>
</reference>
<dbReference type="RefSeq" id="WP_136496677.1">
    <property type="nucleotide sequence ID" value="NZ_CP046052.1"/>
</dbReference>
<keyword evidence="1" id="KW-0472">Membrane</keyword>
<evidence type="ECO:0000256" key="1">
    <source>
        <dbReference type="SAM" id="Phobius"/>
    </source>
</evidence>
<organism evidence="2 3">
    <name type="scientific">Methylocystis heyeri</name>
    <dbReference type="NCBI Taxonomy" id="391905"/>
    <lineage>
        <taxon>Bacteria</taxon>
        <taxon>Pseudomonadati</taxon>
        <taxon>Pseudomonadota</taxon>
        <taxon>Alphaproteobacteria</taxon>
        <taxon>Hyphomicrobiales</taxon>
        <taxon>Methylocystaceae</taxon>
        <taxon>Methylocystis</taxon>
    </lineage>
</organism>
<keyword evidence="1" id="KW-1133">Transmembrane helix</keyword>
<gene>
    <name evidence="2" type="ORF">H2LOC_012440</name>
</gene>
<name>A0A6B8KFF4_9HYPH</name>